<dbReference type="EMBL" id="JAMSHJ010000002">
    <property type="protein sequence ID" value="KAI5439108.1"/>
    <property type="molecule type" value="Genomic_DNA"/>
</dbReference>
<comment type="caution">
    <text evidence="2">The sequence shown here is derived from an EMBL/GenBank/DDBJ whole genome shotgun (WGS) entry which is preliminary data.</text>
</comment>
<keyword evidence="3" id="KW-1185">Reference proteome</keyword>
<dbReference type="AlphaFoldDB" id="A0A9D4YGG2"/>
<evidence type="ECO:0000256" key="1">
    <source>
        <dbReference type="SAM" id="MobiDB-lite"/>
    </source>
</evidence>
<feature type="region of interest" description="Disordered" evidence="1">
    <location>
        <begin position="1"/>
        <end position="43"/>
    </location>
</feature>
<evidence type="ECO:0000313" key="2">
    <source>
        <dbReference type="EMBL" id="KAI5439108.1"/>
    </source>
</evidence>
<evidence type="ECO:0000313" key="3">
    <source>
        <dbReference type="Proteomes" id="UP001058974"/>
    </source>
</evidence>
<feature type="compositionally biased region" description="Basic and acidic residues" evidence="1">
    <location>
        <begin position="1"/>
        <end position="24"/>
    </location>
</feature>
<protein>
    <submittedName>
        <fullName evidence="2">Uncharacterized protein</fullName>
    </submittedName>
</protein>
<gene>
    <name evidence="2" type="ORF">KIW84_024755</name>
</gene>
<proteinExistence type="predicted"/>
<reference evidence="2 3" key="1">
    <citation type="journal article" date="2022" name="Nat. Genet.">
        <title>Improved pea reference genome and pan-genome highlight genomic features and evolutionary characteristics.</title>
        <authorList>
            <person name="Yang T."/>
            <person name="Liu R."/>
            <person name="Luo Y."/>
            <person name="Hu S."/>
            <person name="Wang D."/>
            <person name="Wang C."/>
            <person name="Pandey M.K."/>
            <person name="Ge S."/>
            <person name="Xu Q."/>
            <person name="Li N."/>
            <person name="Li G."/>
            <person name="Huang Y."/>
            <person name="Saxena R.K."/>
            <person name="Ji Y."/>
            <person name="Li M."/>
            <person name="Yan X."/>
            <person name="He Y."/>
            <person name="Liu Y."/>
            <person name="Wang X."/>
            <person name="Xiang C."/>
            <person name="Varshney R.K."/>
            <person name="Ding H."/>
            <person name="Gao S."/>
            <person name="Zong X."/>
        </authorList>
    </citation>
    <scope>NUCLEOTIDE SEQUENCE [LARGE SCALE GENOMIC DNA]</scope>
    <source>
        <strain evidence="2 3">cv. Zhongwan 6</strain>
    </source>
</reference>
<dbReference type="Proteomes" id="UP001058974">
    <property type="component" value="Chromosome 2"/>
</dbReference>
<dbReference type="Gramene" id="Psat02G0475500-T1">
    <property type="protein sequence ID" value="KAI5439108.1"/>
    <property type="gene ID" value="KIW84_024755"/>
</dbReference>
<sequence length="234" mass="26631">MISKTYEEGTTEVKDKGRKKETPKWKRQRVSRPKINQQARRLEAEMRKSQLIEVMVENASLMEIMDGGKKGNNMGQKEHKQLTTNQSNGFGVDCNGQGNDRARGLMILWRDTVDISIISYSLNHIGGGTFVDESGGSIVAFASFYGHPEEHKKNTLLACVKGLEASKRLMDLNRMRVLNGKLNKELKVDETIWRQHRHKGASAICEVVKDGLTDKHILWCARYFDKLEIRDAIQ</sequence>
<organism evidence="2 3">
    <name type="scientific">Pisum sativum</name>
    <name type="common">Garden pea</name>
    <name type="synonym">Lathyrus oleraceus</name>
    <dbReference type="NCBI Taxonomy" id="3888"/>
    <lineage>
        <taxon>Eukaryota</taxon>
        <taxon>Viridiplantae</taxon>
        <taxon>Streptophyta</taxon>
        <taxon>Embryophyta</taxon>
        <taxon>Tracheophyta</taxon>
        <taxon>Spermatophyta</taxon>
        <taxon>Magnoliopsida</taxon>
        <taxon>eudicotyledons</taxon>
        <taxon>Gunneridae</taxon>
        <taxon>Pentapetalae</taxon>
        <taxon>rosids</taxon>
        <taxon>fabids</taxon>
        <taxon>Fabales</taxon>
        <taxon>Fabaceae</taxon>
        <taxon>Papilionoideae</taxon>
        <taxon>50 kb inversion clade</taxon>
        <taxon>NPAAA clade</taxon>
        <taxon>Hologalegina</taxon>
        <taxon>IRL clade</taxon>
        <taxon>Fabeae</taxon>
        <taxon>Lathyrus</taxon>
    </lineage>
</organism>
<accession>A0A9D4YGG2</accession>
<name>A0A9D4YGG2_PEA</name>